<name>A0ABQ5A6M3_9ASTR</name>
<gene>
    <name evidence="1" type="ORF">Tco_0803696</name>
</gene>
<accession>A0ABQ5A6M3</accession>
<organism evidence="1 2">
    <name type="scientific">Tanacetum coccineum</name>
    <dbReference type="NCBI Taxonomy" id="301880"/>
    <lineage>
        <taxon>Eukaryota</taxon>
        <taxon>Viridiplantae</taxon>
        <taxon>Streptophyta</taxon>
        <taxon>Embryophyta</taxon>
        <taxon>Tracheophyta</taxon>
        <taxon>Spermatophyta</taxon>
        <taxon>Magnoliopsida</taxon>
        <taxon>eudicotyledons</taxon>
        <taxon>Gunneridae</taxon>
        <taxon>Pentapetalae</taxon>
        <taxon>asterids</taxon>
        <taxon>campanulids</taxon>
        <taxon>Asterales</taxon>
        <taxon>Asteraceae</taxon>
        <taxon>Asteroideae</taxon>
        <taxon>Anthemideae</taxon>
        <taxon>Anthemidinae</taxon>
        <taxon>Tanacetum</taxon>
    </lineage>
</organism>
<proteinExistence type="predicted"/>
<evidence type="ECO:0000313" key="1">
    <source>
        <dbReference type="EMBL" id="GJS96728.1"/>
    </source>
</evidence>
<evidence type="ECO:0000313" key="2">
    <source>
        <dbReference type="Proteomes" id="UP001151760"/>
    </source>
</evidence>
<evidence type="ECO:0008006" key="3">
    <source>
        <dbReference type="Google" id="ProtNLM"/>
    </source>
</evidence>
<reference evidence="1" key="2">
    <citation type="submission" date="2022-01" db="EMBL/GenBank/DDBJ databases">
        <authorList>
            <person name="Yamashiro T."/>
            <person name="Shiraishi A."/>
            <person name="Satake H."/>
            <person name="Nakayama K."/>
        </authorList>
    </citation>
    <scope>NUCLEOTIDE SEQUENCE</scope>
</reference>
<dbReference type="Proteomes" id="UP001151760">
    <property type="component" value="Unassembled WGS sequence"/>
</dbReference>
<protein>
    <recommendedName>
        <fullName evidence="3">Retrotransposon gag domain-containing protein</fullName>
    </recommendedName>
</protein>
<keyword evidence="2" id="KW-1185">Reference proteome</keyword>
<dbReference type="EMBL" id="BQNB010011909">
    <property type="protein sequence ID" value="GJS96728.1"/>
    <property type="molecule type" value="Genomic_DNA"/>
</dbReference>
<reference evidence="1" key="1">
    <citation type="journal article" date="2022" name="Int. J. Mol. Sci.">
        <title>Draft Genome of Tanacetum Coccineum: Genomic Comparison of Closely Related Tanacetum-Family Plants.</title>
        <authorList>
            <person name="Yamashiro T."/>
            <person name="Shiraishi A."/>
            <person name="Nakayama K."/>
            <person name="Satake H."/>
        </authorList>
    </citation>
    <scope>NUCLEOTIDE SEQUENCE</scope>
</reference>
<sequence length="294" mass="33679">MRQPQPNNNFIPQLSFNMNYMQQPMLNPKDITDPTTAMNMELVLMPKAFKLNYSTPTNNNQKISLNPHNRQIAQSSMNLGQDRQMQMVRGHGGNQFRQYGGQNVGNQNRNGNVVAAQAEGNANENNDNQIRLWFRWISFDYRVTLGFGSIVGGLDHVNHVIRLPIEHGISRGTRVDMGDDVDISALTIEQYMALIQDKNRSGIVKPKIGDDVEFEININFMRELRRKVFAGTDDEDAHEHVLRVLEIVDLFHFPCVTHDAVMLRIFPIILKGRALWWKKGLPVGMINTWDLLEK</sequence>
<comment type="caution">
    <text evidence="1">The sequence shown here is derived from an EMBL/GenBank/DDBJ whole genome shotgun (WGS) entry which is preliminary data.</text>
</comment>